<protein>
    <submittedName>
        <fullName evidence="2">Uncharacterized protein</fullName>
    </submittedName>
</protein>
<name>A0A7C8ICI9_9PLEO</name>
<evidence type="ECO:0000313" key="2">
    <source>
        <dbReference type="EMBL" id="KAF2874626.1"/>
    </source>
</evidence>
<keyword evidence="3" id="KW-1185">Reference proteome</keyword>
<gene>
    <name evidence="2" type="ORF">BDV95DRAFT_337463</name>
</gene>
<accession>A0A7C8ICI9</accession>
<evidence type="ECO:0000256" key="1">
    <source>
        <dbReference type="SAM" id="MobiDB-lite"/>
    </source>
</evidence>
<feature type="region of interest" description="Disordered" evidence="1">
    <location>
        <begin position="84"/>
        <end position="184"/>
    </location>
</feature>
<organism evidence="2 3">
    <name type="scientific">Massariosphaeria phaeospora</name>
    <dbReference type="NCBI Taxonomy" id="100035"/>
    <lineage>
        <taxon>Eukaryota</taxon>
        <taxon>Fungi</taxon>
        <taxon>Dikarya</taxon>
        <taxon>Ascomycota</taxon>
        <taxon>Pezizomycotina</taxon>
        <taxon>Dothideomycetes</taxon>
        <taxon>Pleosporomycetidae</taxon>
        <taxon>Pleosporales</taxon>
        <taxon>Pleosporales incertae sedis</taxon>
        <taxon>Massariosphaeria</taxon>
    </lineage>
</organism>
<reference evidence="2 3" key="1">
    <citation type="submission" date="2020-01" db="EMBL/GenBank/DDBJ databases">
        <authorList>
            <consortium name="DOE Joint Genome Institute"/>
            <person name="Haridas S."/>
            <person name="Albert R."/>
            <person name="Binder M."/>
            <person name="Bloem J."/>
            <person name="Labutti K."/>
            <person name="Salamov A."/>
            <person name="Andreopoulos B."/>
            <person name="Baker S.E."/>
            <person name="Barry K."/>
            <person name="Bills G."/>
            <person name="Bluhm B.H."/>
            <person name="Cannon C."/>
            <person name="Castanera R."/>
            <person name="Culley D.E."/>
            <person name="Daum C."/>
            <person name="Ezra D."/>
            <person name="Gonzalez J.B."/>
            <person name="Henrissat B."/>
            <person name="Kuo A."/>
            <person name="Liang C."/>
            <person name="Lipzen A."/>
            <person name="Lutzoni F."/>
            <person name="Magnuson J."/>
            <person name="Mondo S."/>
            <person name="Nolan M."/>
            <person name="Ohm R."/>
            <person name="Pangilinan J."/>
            <person name="Park H.-J.H."/>
            <person name="Ramirez L."/>
            <person name="Alfaro M."/>
            <person name="Sun H."/>
            <person name="Tritt A."/>
            <person name="Yoshinaga Y."/>
            <person name="Zwiers L.-H.L."/>
            <person name="Turgeon B.G."/>
            <person name="Goodwin S.B."/>
            <person name="Spatafora J.W."/>
            <person name="Crous P.W."/>
            <person name="Grigoriev I.V."/>
        </authorList>
    </citation>
    <scope>NUCLEOTIDE SEQUENCE [LARGE SCALE GENOMIC DNA]</scope>
    <source>
        <strain evidence="2 3">CBS 611.86</strain>
    </source>
</reference>
<dbReference type="EMBL" id="JAADJZ010000006">
    <property type="protein sequence ID" value="KAF2874626.1"/>
    <property type="molecule type" value="Genomic_DNA"/>
</dbReference>
<feature type="compositionally biased region" description="Low complexity" evidence="1">
    <location>
        <begin position="92"/>
        <end position="101"/>
    </location>
</feature>
<dbReference type="Proteomes" id="UP000481861">
    <property type="component" value="Unassembled WGS sequence"/>
</dbReference>
<dbReference type="AlphaFoldDB" id="A0A7C8ICI9"/>
<proteinExistence type="predicted"/>
<evidence type="ECO:0000313" key="3">
    <source>
        <dbReference type="Proteomes" id="UP000481861"/>
    </source>
</evidence>
<sequence length="184" mass="19938">MSPGLLGTVERGQFRLGLLGRVASRNDRGRFTAIALACSAPGPRPPSPLHIHEKVATMRSFASARPHSAQTCRPSPGWAAALGRPKRRARVARWQQRQGQAPPSEDCSGSGAIKAAGPSAWRPRLPSSRPEATKKTGRLELLPMSISRGKCKPRRPIAAPASLMSTPPQRTQLRRGPVRPRNDR</sequence>
<comment type="caution">
    <text evidence="2">The sequence shown here is derived from an EMBL/GenBank/DDBJ whole genome shotgun (WGS) entry which is preliminary data.</text>
</comment>